<evidence type="ECO:0000313" key="1">
    <source>
        <dbReference type="EMBL" id="AKP51234.1"/>
    </source>
</evidence>
<name>A0A0H4PAJ8_9BACT</name>
<evidence type="ECO:0000313" key="2">
    <source>
        <dbReference type="Proteomes" id="UP000036520"/>
    </source>
</evidence>
<dbReference type="PROSITE" id="PS51257">
    <property type="entry name" value="PROKAR_LIPOPROTEIN"/>
    <property type="match status" value="1"/>
</dbReference>
<gene>
    <name evidence="1" type="ORF">CA2015_1801</name>
</gene>
<proteinExistence type="predicted"/>
<reference evidence="1 2" key="1">
    <citation type="submission" date="2015-07" db="EMBL/GenBank/DDBJ databases">
        <authorList>
            <person name="Kim K.M."/>
        </authorList>
    </citation>
    <scope>NUCLEOTIDE SEQUENCE [LARGE SCALE GENOMIC DNA]</scope>
    <source>
        <strain evidence="1 2">KCTC 12363</strain>
    </source>
</reference>
<organism evidence="1 2">
    <name type="scientific">Cyclobacterium amurskyense</name>
    <dbReference type="NCBI Taxonomy" id="320787"/>
    <lineage>
        <taxon>Bacteria</taxon>
        <taxon>Pseudomonadati</taxon>
        <taxon>Bacteroidota</taxon>
        <taxon>Cytophagia</taxon>
        <taxon>Cytophagales</taxon>
        <taxon>Cyclobacteriaceae</taxon>
        <taxon>Cyclobacterium</taxon>
    </lineage>
</organism>
<accession>A0A0H4PAJ8</accession>
<dbReference type="Proteomes" id="UP000036520">
    <property type="component" value="Chromosome"/>
</dbReference>
<dbReference type="EMBL" id="CP012040">
    <property type="protein sequence ID" value="AKP51234.1"/>
    <property type="molecule type" value="Genomic_DNA"/>
</dbReference>
<keyword evidence="2" id="KW-1185">Reference proteome</keyword>
<protein>
    <submittedName>
        <fullName evidence="1">Twin-arginine translocation pathway signal</fullName>
    </submittedName>
</protein>
<dbReference type="STRING" id="320787.CA2015_1801"/>
<dbReference type="KEGG" id="camu:CA2015_1801"/>
<dbReference type="Pfam" id="PF13618">
    <property type="entry name" value="Gluconate_2-dh3"/>
    <property type="match status" value="1"/>
</dbReference>
<sequence length="189" mass="20999">MNFMNRREALKSVVLMMGGTMVGANVILTGCAPDSQIEGLDFSEDELAYMDEIGEAIIPTTDTPGAKAAGIGSFMAMMVKSTYTEEQQKSFINGLNKLKSDFKAANKKDFMDATVEERTNFLNQVNKKAMVPATEDNKEDKYILMIKDLTLLGYFTSEIGATQALRFVETPGRYEPCIEYKKGDRAWAI</sequence>
<dbReference type="InterPro" id="IPR027056">
    <property type="entry name" value="Gluconate_2DH_su3"/>
</dbReference>
<dbReference type="PATRIC" id="fig|320787.5.peg.1983"/>
<dbReference type="AlphaFoldDB" id="A0A0H4PAJ8"/>